<dbReference type="PANTHER" id="PTHR11527">
    <property type="entry name" value="HEAT-SHOCK PROTEIN 20 FAMILY MEMBER"/>
    <property type="match status" value="1"/>
</dbReference>
<evidence type="ECO:0000256" key="3">
    <source>
        <dbReference type="SAM" id="MobiDB-lite"/>
    </source>
</evidence>
<dbReference type="InterPro" id="IPR031107">
    <property type="entry name" value="Small_HSP"/>
</dbReference>
<dbReference type="KEGG" id="halg:HUG10_16870"/>
<dbReference type="AlphaFoldDB" id="A0A7D5KXZ4"/>
<reference evidence="5 6" key="1">
    <citation type="submission" date="2020-07" db="EMBL/GenBank/DDBJ databases">
        <title>Gai3-2, isolated from salt lake.</title>
        <authorList>
            <person name="Cui H."/>
            <person name="Shi X."/>
        </authorList>
    </citation>
    <scope>NUCLEOTIDE SEQUENCE [LARGE SCALE GENOMIC DNA]</scope>
    <source>
        <strain evidence="5 6">Gai3-2</strain>
    </source>
</reference>
<dbReference type="GeneID" id="56030541"/>
<dbReference type="InterPro" id="IPR008978">
    <property type="entry name" value="HSP20-like_chaperone"/>
</dbReference>
<comment type="similarity">
    <text evidence="1 2">Belongs to the small heat shock protein (HSP20) family.</text>
</comment>
<keyword evidence="6" id="KW-1185">Reference proteome</keyword>
<proteinExistence type="inferred from homology"/>
<evidence type="ECO:0000313" key="5">
    <source>
        <dbReference type="EMBL" id="QLG29098.1"/>
    </source>
</evidence>
<evidence type="ECO:0000259" key="4">
    <source>
        <dbReference type="PROSITE" id="PS01031"/>
    </source>
</evidence>
<dbReference type="EMBL" id="CP058529">
    <property type="protein sequence ID" value="QLG29098.1"/>
    <property type="molecule type" value="Genomic_DNA"/>
</dbReference>
<dbReference type="PROSITE" id="PS01031">
    <property type="entry name" value="SHSP"/>
    <property type="match status" value="1"/>
</dbReference>
<feature type="region of interest" description="Disordered" evidence="3">
    <location>
        <begin position="68"/>
        <end position="102"/>
    </location>
</feature>
<dbReference type="Gene3D" id="2.60.40.790">
    <property type="match status" value="1"/>
</dbReference>
<protein>
    <submittedName>
        <fullName evidence="5">Hsp20/alpha crystallin family protein</fullName>
    </submittedName>
</protein>
<dbReference type="OrthoDB" id="198277at2157"/>
<dbReference type="CDD" id="cd06464">
    <property type="entry name" value="ACD_sHsps-like"/>
    <property type="match status" value="1"/>
</dbReference>
<dbReference type="InterPro" id="IPR002068">
    <property type="entry name" value="A-crystallin/Hsp20_dom"/>
</dbReference>
<sequence>MPQRNPFEDIERMFDRMNQELEQFGRQLEGEFVGDVDVDVAETDDEVTVVADLPGFSSSEISVSVANRELTLSAEHEEETEDESGDESDRRYHRRERSHRHVTRRLKLPADVVEEEADATYNNGVLTVTLPKAGGGDEDGTHIDVE</sequence>
<feature type="compositionally biased region" description="Acidic residues" evidence="3">
    <location>
        <begin position="76"/>
        <end position="86"/>
    </location>
</feature>
<dbReference type="Pfam" id="PF00011">
    <property type="entry name" value="HSP20"/>
    <property type="match status" value="1"/>
</dbReference>
<dbReference type="RefSeq" id="WP_179170672.1">
    <property type="nucleotide sequence ID" value="NZ_CP058529.1"/>
</dbReference>
<feature type="domain" description="SHSP" evidence="4">
    <location>
        <begin position="27"/>
        <end position="146"/>
    </location>
</feature>
<gene>
    <name evidence="5" type="ORF">HUG10_16870</name>
</gene>
<feature type="compositionally biased region" description="Basic residues" evidence="3">
    <location>
        <begin position="91"/>
        <end position="102"/>
    </location>
</feature>
<dbReference type="SUPFAM" id="SSF49764">
    <property type="entry name" value="HSP20-like chaperones"/>
    <property type="match status" value="1"/>
</dbReference>
<dbReference type="Proteomes" id="UP000509750">
    <property type="component" value="Chromosome"/>
</dbReference>
<evidence type="ECO:0000256" key="2">
    <source>
        <dbReference type="RuleBase" id="RU003616"/>
    </source>
</evidence>
<name>A0A7D5KXZ4_9EURY</name>
<evidence type="ECO:0000313" key="6">
    <source>
        <dbReference type="Proteomes" id="UP000509750"/>
    </source>
</evidence>
<evidence type="ECO:0000256" key="1">
    <source>
        <dbReference type="PROSITE-ProRule" id="PRU00285"/>
    </source>
</evidence>
<organism evidence="5 6">
    <name type="scientific">Halorarum halophilum</name>
    <dbReference type="NCBI Taxonomy" id="2743090"/>
    <lineage>
        <taxon>Archaea</taxon>
        <taxon>Methanobacteriati</taxon>
        <taxon>Methanobacteriota</taxon>
        <taxon>Stenosarchaea group</taxon>
        <taxon>Halobacteria</taxon>
        <taxon>Halobacteriales</taxon>
        <taxon>Haloferacaceae</taxon>
        <taxon>Halorarum</taxon>
    </lineage>
</organism>
<accession>A0A7D5KXZ4</accession>